<keyword evidence="2" id="KW-1185">Reference proteome</keyword>
<dbReference type="RefSeq" id="WP_408158815.1">
    <property type="nucleotide sequence ID" value="NZ_JAQQFM010000006.1"/>
</dbReference>
<dbReference type="InterPro" id="IPR025355">
    <property type="entry name" value="DUF4259"/>
</dbReference>
<protein>
    <submittedName>
        <fullName evidence="1">DUF4259 domain-containing protein</fullName>
    </submittedName>
</protein>
<comment type="caution">
    <text evidence="1">The sequence shown here is derived from an EMBL/GenBank/DDBJ whole genome shotgun (WGS) entry which is preliminary data.</text>
</comment>
<dbReference type="EMBL" id="JAQQFM010000006">
    <property type="protein sequence ID" value="MFL9925627.1"/>
    <property type="molecule type" value="Genomic_DNA"/>
</dbReference>
<sequence>MGAWSHESFDNDDACDFSSDLLDTEDLSIVEDAFNIVINSTGAYLEAPDAARAIAAAEVLARLQGNWGVRNAYTETVDTWVAQVKVAPDEAIRQKALQAIDRTLEQPSELLDLWQESGKQESWIAAVNDLKQRVQK</sequence>
<gene>
    <name evidence="1" type="ORF">PQR62_15210</name>
</gene>
<reference evidence="1 2" key="1">
    <citation type="journal article" date="2024" name="Chem. Sci.">
        <title>Discovery of megapolipeptins by genome mining of a Burkholderiales bacteria collection.</title>
        <authorList>
            <person name="Paulo B.S."/>
            <person name="Recchia M.J.J."/>
            <person name="Lee S."/>
            <person name="Fergusson C.H."/>
            <person name="Romanowski S.B."/>
            <person name="Hernandez A."/>
            <person name="Krull N."/>
            <person name="Liu D.Y."/>
            <person name="Cavanagh H."/>
            <person name="Bos A."/>
            <person name="Gray C.A."/>
            <person name="Murphy B.T."/>
            <person name="Linington R.G."/>
            <person name="Eustaquio A.S."/>
        </authorList>
    </citation>
    <scope>NUCLEOTIDE SEQUENCE [LARGE SCALE GENOMIC DNA]</scope>
    <source>
        <strain evidence="1 2">RL21-008-BIB-A</strain>
    </source>
</reference>
<name>A0ABW9ABC9_9BURK</name>
<dbReference type="Pfam" id="PF14078">
    <property type="entry name" value="DUF4259"/>
    <property type="match status" value="1"/>
</dbReference>
<dbReference type="Proteomes" id="UP001629246">
    <property type="component" value="Unassembled WGS sequence"/>
</dbReference>
<organism evidence="1 2">
    <name type="scientific">Herbaspirillum lusitanum</name>
    <dbReference type="NCBI Taxonomy" id="213312"/>
    <lineage>
        <taxon>Bacteria</taxon>
        <taxon>Pseudomonadati</taxon>
        <taxon>Pseudomonadota</taxon>
        <taxon>Betaproteobacteria</taxon>
        <taxon>Burkholderiales</taxon>
        <taxon>Oxalobacteraceae</taxon>
        <taxon>Herbaspirillum</taxon>
    </lineage>
</organism>
<accession>A0ABW9ABC9</accession>
<evidence type="ECO:0000313" key="2">
    <source>
        <dbReference type="Proteomes" id="UP001629246"/>
    </source>
</evidence>
<proteinExistence type="predicted"/>
<evidence type="ECO:0000313" key="1">
    <source>
        <dbReference type="EMBL" id="MFL9925627.1"/>
    </source>
</evidence>